<feature type="domain" description="Rab-GAP TBC" evidence="3">
    <location>
        <begin position="266"/>
        <end position="400"/>
    </location>
</feature>
<dbReference type="GeneID" id="14884646"/>
<dbReference type="EMBL" id="KB207048">
    <property type="protein sequence ID" value="ELP85571.1"/>
    <property type="molecule type" value="Genomic_DNA"/>
</dbReference>
<keyword evidence="5" id="KW-1185">Reference proteome</keyword>
<protein>
    <submittedName>
        <fullName evidence="4">TBC/Rab gtpase activating domain containing protein</fullName>
    </submittedName>
</protein>
<evidence type="ECO:0000313" key="5">
    <source>
        <dbReference type="Proteomes" id="UP000014680"/>
    </source>
</evidence>
<name>A0A0A1TWK8_ENTIV</name>
<reference evidence="4 5" key="1">
    <citation type="submission" date="2012-10" db="EMBL/GenBank/DDBJ databases">
        <authorList>
            <person name="Zafar N."/>
            <person name="Inman J."/>
            <person name="Hall N."/>
            <person name="Lorenzi H."/>
            <person name="Caler E."/>
        </authorList>
    </citation>
    <scope>NUCLEOTIDE SEQUENCE [LARGE SCALE GENOMIC DNA]</scope>
    <source>
        <strain evidence="4 5">IP1</strain>
    </source>
</reference>
<proteinExistence type="predicted"/>
<feature type="region of interest" description="Disordered" evidence="2">
    <location>
        <begin position="21"/>
        <end position="51"/>
    </location>
</feature>
<dbReference type="PROSITE" id="PS50086">
    <property type="entry name" value="TBC_RABGAP"/>
    <property type="match status" value="1"/>
</dbReference>
<dbReference type="Proteomes" id="UP000014680">
    <property type="component" value="Unassembled WGS sequence"/>
</dbReference>
<dbReference type="PANTHER" id="PTHR22957:SF502">
    <property type="entry name" value="SMALL G PROTEIN SIGNALING MODULATOR 2-RELATED"/>
    <property type="match status" value="1"/>
</dbReference>
<dbReference type="OrthoDB" id="10264062at2759"/>
<evidence type="ECO:0000259" key="3">
    <source>
        <dbReference type="PROSITE" id="PS50086"/>
    </source>
</evidence>
<dbReference type="InterPro" id="IPR000195">
    <property type="entry name" value="Rab-GAP-TBC_dom"/>
</dbReference>
<dbReference type="OMA" id="PREPTHR"/>
<dbReference type="AlphaFoldDB" id="A0A0A1TWK8"/>
<keyword evidence="1" id="KW-0343">GTPase activation</keyword>
<feature type="non-terminal residue" evidence="4">
    <location>
        <position position="1"/>
    </location>
</feature>
<dbReference type="Gene3D" id="1.10.8.270">
    <property type="entry name" value="putative rabgap domain of human tbc1 domain family member 14 like domains"/>
    <property type="match status" value="1"/>
</dbReference>
<evidence type="ECO:0000313" key="4">
    <source>
        <dbReference type="EMBL" id="ELP85571.1"/>
    </source>
</evidence>
<sequence>MSSNTAKTTPVVTDEIVIFQKKKTKDDSSTDSIDLNDETPKKQKPAEDDEGYSDLGLYDNVCVNLQNSKRITGVLCLFKKRNQLFISYLPIDVRNTVTFKTLITKDTGTVDIQSYKINIPFREIVAFYVKPEKSSMLLSFEVQQNRFPMKIPIFEFCGKKELFDSFMTTMKNNSNSTITKDETRKTRYIVTHKFEMRTDAALFHKKAYLRLTNPSLVQKRKSLMVKEHVDVMAPITRKFLQSLMDERGFITASNMNTIRKVLLYRGCENEVREFVWKLCLGFYEGKNTQKERMEWDEQRKEDYEKIKSTWTNVLPEMKENWDEFVKTEDQIMKDVKRTDRDDPMFKADDSFGLKLLTNVLMSATMFNMKIMYGQGMKVFSSNSVYLNKQLNKLEQLYTCY</sequence>
<dbReference type="RefSeq" id="XP_004184917.1">
    <property type="nucleotide sequence ID" value="XM_004184869.1"/>
</dbReference>
<accession>A0A0A1TWK8</accession>
<dbReference type="PANTHER" id="PTHR22957">
    <property type="entry name" value="TBC1 DOMAIN FAMILY MEMBER GTPASE-ACTIVATING PROTEIN"/>
    <property type="match status" value="1"/>
</dbReference>
<dbReference type="GO" id="GO:0005096">
    <property type="term" value="F:GTPase activator activity"/>
    <property type="evidence" value="ECO:0007669"/>
    <property type="project" value="UniProtKB-KW"/>
</dbReference>
<dbReference type="KEGG" id="eiv:EIN_408100"/>
<feature type="non-terminal residue" evidence="4">
    <location>
        <position position="400"/>
    </location>
</feature>
<dbReference type="InterPro" id="IPR035969">
    <property type="entry name" value="Rab-GAP_TBC_sf"/>
</dbReference>
<evidence type="ECO:0000256" key="2">
    <source>
        <dbReference type="SAM" id="MobiDB-lite"/>
    </source>
</evidence>
<organism evidence="4 5">
    <name type="scientific">Entamoeba invadens IP1</name>
    <dbReference type="NCBI Taxonomy" id="370355"/>
    <lineage>
        <taxon>Eukaryota</taxon>
        <taxon>Amoebozoa</taxon>
        <taxon>Evosea</taxon>
        <taxon>Archamoebae</taxon>
        <taxon>Mastigamoebida</taxon>
        <taxon>Entamoebidae</taxon>
        <taxon>Entamoeba</taxon>
    </lineage>
</organism>
<dbReference type="SUPFAM" id="SSF47923">
    <property type="entry name" value="Ypt/Rab-GAP domain of gyp1p"/>
    <property type="match status" value="1"/>
</dbReference>
<dbReference type="VEuPathDB" id="AmoebaDB:EIN_408100"/>
<dbReference type="Pfam" id="PF00566">
    <property type="entry name" value="RabGAP-TBC"/>
    <property type="match status" value="1"/>
</dbReference>
<evidence type="ECO:0000256" key="1">
    <source>
        <dbReference type="ARBA" id="ARBA00022468"/>
    </source>
</evidence>
<gene>
    <name evidence="4" type="ORF">EIN_408100</name>
</gene>